<comment type="similarity">
    <text evidence="8">Belongs to the nanos family.</text>
</comment>
<feature type="region of interest" description="Disordered" evidence="9">
    <location>
        <begin position="70"/>
        <end position="94"/>
    </location>
</feature>
<keyword evidence="2" id="KW-0963">Cytoplasm</keyword>
<evidence type="ECO:0000256" key="7">
    <source>
        <dbReference type="ARBA" id="ARBA00022884"/>
    </source>
</evidence>
<dbReference type="Gene3D" id="4.10.60.30">
    <property type="entry name" value="Nanos, RNA-binding domain"/>
    <property type="match status" value="1"/>
</dbReference>
<feature type="non-terminal residue" evidence="11">
    <location>
        <position position="198"/>
    </location>
</feature>
<organism evidence="11 12">
    <name type="scientific">Phaedon cochleariae</name>
    <name type="common">Mustard beetle</name>
    <dbReference type="NCBI Taxonomy" id="80249"/>
    <lineage>
        <taxon>Eukaryota</taxon>
        <taxon>Metazoa</taxon>
        <taxon>Ecdysozoa</taxon>
        <taxon>Arthropoda</taxon>
        <taxon>Hexapoda</taxon>
        <taxon>Insecta</taxon>
        <taxon>Pterygota</taxon>
        <taxon>Neoptera</taxon>
        <taxon>Endopterygota</taxon>
        <taxon>Coleoptera</taxon>
        <taxon>Polyphaga</taxon>
        <taxon>Cucujiformia</taxon>
        <taxon>Chrysomeloidea</taxon>
        <taxon>Chrysomelidae</taxon>
        <taxon>Chrysomelinae</taxon>
        <taxon>Chrysomelini</taxon>
        <taxon>Phaedon</taxon>
    </lineage>
</organism>
<dbReference type="InterPro" id="IPR008705">
    <property type="entry name" value="Nanos/Xcar2"/>
</dbReference>
<evidence type="ECO:0000256" key="4">
    <source>
        <dbReference type="ARBA" id="ARBA00022771"/>
    </source>
</evidence>
<evidence type="ECO:0000313" key="11">
    <source>
        <dbReference type="EMBL" id="CAH1175852.1"/>
    </source>
</evidence>
<gene>
    <name evidence="11" type="ORF">PHAECO_LOCUS10927</name>
</gene>
<keyword evidence="3" id="KW-0479">Metal-binding</keyword>
<keyword evidence="4 8" id="KW-0863">Zinc-finger</keyword>
<evidence type="ECO:0000256" key="8">
    <source>
        <dbReference type="PROSITE-ProRule" id="PRU00855"/>
    </source>
</evidence>
<dbReference type="GO" id="GO:0003723">
    <property type="term" value="F:RNA binding"/>
    <property type="evidence" value="ECO:0007669"/>
    <property type="project" value="UniProtKB-UniRule"/>
</dbReference>
<reference evidence="11" key="2">
    <citation type="submission" date="2022-10" db="EMBL/GenBank/DDBJ databases">
        <authorList>
            <consortium name="ENA_rothamsted_submissions"/>
            <consortium name="culmorum"/>
            <person name="King R."/>
        </authorList>
    </citation>
    <scope>NUCLEOTIDE SEQUENCE</scope>
</reference>
<dbReference type="Pfam" id="PF05741">
    <property type="entry name" value="zf-nanos"/>
    <property type="match status" value="1"/>
</dbReference>
<dbReference type="Proteomes" id="UP001153737">
    <property type="component" value="Chromosome 7"/>
</dbReference>
<proteinExistence type="inferred from homology"/>
<name>A0A9P0GW17_PHACE</name>
<dbReference type="GO" id="GO:0008270">
    <property type="term" value="F:zinc ion binding"/>
    <property type="evidence" value="ECO:0007669"/>
    <property type="project" value="UniProtKB-KW"/>
</dbReference>
<keyword evidence="5" id="KW-0862">Zinc</keyword>
<dbReference type="OrthoDB" id="10010129at2759"/>
<accession>A0A9P0GW17</accession>
<keyword evidence="7 8" id="KW-0694">RNA-binding</keyword>
<comment type="subcellular location">
    <subcellularLocation>
        <location evidence="1">Cytoplasm</location>
    </subcellularLocation>
</comment>
<dbReference type="EMBL" id="OU896713">
    <property type="protein sequence ID" value="CAH1175852.1"/>
    <property type="molecule type" value="Genomic_DNA"/>
</dbReference>
<dbReference type="PANTHER" id="PTHR12887">
    <property type="entry name" value="NANOS PROTEIN"/>
    <property type="match status" value="1"/>
</dbReference>
<evidence type="ECO:0000256" key="2">
    <source>
        <dbReference type="ARBA" id="ARBA00022490"/>
    </source>
</evidence>
<evidence type="ECO:0000259" key="10">
    <source>
        <dbReference type="PROSITE" id="PS51522"/>
    </source>
</evidence>
<evidence type="ECO:0000256" key="5">
    <source>
        <dbReference type="ARBA" id="ARBA00022833"/>
    </source>
</evidence>
<evidence type="ECO:0000256" key="1">
    <source>
        <dbReference type="ARBA" id="ARBA00004496"/>
    </source>
</evidence>
<feature type="compositionally biased region" description="Basic and acidic residues" evidence="9">
    <location>
        <begin position="81"/>
        <end position="91"/>
    </location>
</feature>
<dbReference type="PROSITE" id="PS51522">
    <property type="entry name" value="ZF_NANOS"/>
    <property type="match status" value="1"/>
</dbReference>
<keyword evidence="12" id="KW-1185">Reference proteome</keyword>
<evidence type="ECO:0000313" key="12">
    <source>
        <dbReference type="Proteomes" id="UP001153737"/>
    </source>
</evidence>
<dbReference type="InterPro" id="IPR038129">
    <property type="entry name" value="Nanos_sf"/>
</dbReference>
<protein>
    <recommendedName>
        <fullName evidence="10">Nanos-type domain-containing protein</fullName>
    </recommendedName>
</protein>
<feature type="domain" description="Nanos-type" evidence="10">
    <location>
        <begin position="118"/>
        <end position="172"/>
    </location>
</feature>
<evidence type="ECO:0000256" key="6">
    <source>
        <dbReference type="ARBA" id="ARBA00022845"/>
    </source>
</evidence>
<dbReference type="AlphaFoldDB" id="A0A9P0GW17"/>
<reference evidence="11" key="1">
    <citation type="submission" date="2022-01" db="EMBL/GenBank/DDBJ databases">
        <authorList>
            <person name="King R."/>
        </authorList>
    </citation>
    <scope>NUCLEOTIDE SEQUENCE</scope>
</reference>
<keyword evidence="6 8" id="KW-0810">Translation regulation</keyword>
<dbReference type="InterPro" id="IPR024161">
    <property type="entry name" value="Znf_nanos-typ"/>
</dbReference>
<evidence type="ECO:0000256" key="9">
    <source>
        <dbReference type="SAM" id="MobiDB-lite"/>
    </source>
</evidence>
<evidence type="ECO:0000256" key="3">
    <source>
        <dbReference type="ARBA" id="ARBA00022723"/>
    </source>
</evidence>
<dbReference type="GO" id="GO:0005737">
    <property type="term" value="C:cytoplasm"/>
    <property type="evidence" value="ECO:0007669"/>
    <property type="project" value="UniProtKB-SubCell"/>
</dbReference>
<sequence>KNVTAKVECSASITWSSGSSGSICSVKEEPTKYVNVCLSYDKPKPKPSLSLESRFSFDFDIDIGGEAATSTPITKQKNKAARKEIPPEEKSSSGIWSDTSILAEPLDNPIVTLESEDVCNFCRKNGEPEHVYQSHITKKSDGTVMCPILKKYVCELCGATGPNAHTRKYCVLYKRKFQPKMSMRRLSNGVAVSCFNHK</sequence>
<dbReference type="GO" id="GO:0006417">
    <property type="term" value="P:regulation of translation"/>
    <property type="evidence" value="ECO:0007669"/>
    <property type="project" value="UniProtKB-UniRule"/>
</dbReference>